<organism evidence="2 3">
    <name type="scientific">Brevibacterium samyangense</name>
    <dbReference type="NCBI Taxonomy" id="366888"/>
    <lineage>
        <taxon>Bacteria</taxon>
        <taxon>Bacillati</taxon>
        <taxon>Actinomycetota</taxon>
        <taxon>Actinomycetes</taxon>
        <taxon>Micrococcales</taxon>
        <taxon>Brevibacteriaceae</taxon>
        <taxon>Brevibacterium</taxon>
    </lineage>
</organism>
<comment type="caution">
    <text evidence="2">The sequence shown here is derived from an EMBL/GenBank/DDBJ whole genome shotgun (WGS) entry which is preliminary data.</text>
</comment>
<evidence type="ECO:0000313" key="2">
    <source>
        <dbReference type="EMBL" id="GAA2014015.1"/>
    </source>
</evidence>
<feature type="region of interest" description="Disordered" evidence="1">
    <location>
        <begin position="1"/>
        <end position="91"/>
    </location>
</feature>
<evidence type="ECO:0000256" key="1">
    <source>
        <dbReference type="SAM" id="MobiDB-lite"/>
    </source>
</evidence>
<feature type="compositionally biased region" description="Basic and acidic residues" evidence="1">
    <location>
        <begin position="64"/>
        <end position="91"/>
    </location>
</feature>
<feature type="compositionally biased region" description="Basic and acidic residues" evidence="1">
    <location>
        <begin position="8"/>
        <end position="26"/>
    </location>
</feature>
<dbReference type="RefSeq" id="WP_344310551.1">
    <property type="nucleotide sequence ID" value="NZ_BAAANO010000033.1"/>
</dbReference>
<protein>
    <submittedName>
        <fullName evidence="2">Uncharacterized protein</fullName>
    </submittedName>
</protein>
<dbReference type="EMBL" id="BAAANO010000033">
    <property type="protein sequence ID" value="GAA2014015.1"/>
    <property type="molecule type" value="Genomic_DNA"/>
</dbReference>
<proteinExistence type="predicted"/>
<reference evidence="2 3" key="1">
    <citation type="journal article" date="2019" name="Int. J. Syst. Evol. Microbiol.">
        <title>The Global Catalogue of Microorganisms (GCM) 10K type strain sequencing project: providing services to taxonomists for standard genome sequencing and annotation.</title>
        <authorList>
            <consortium name="The Broad Institute Genomics Platform"/>
            <consortium name="The Broad Institute Genome Sequencing Center for Infectious Disease"/>
            <person name="Wu L."/>
            <person name="Ma J."/>
        </authorList>
    </citation>
    <scope>NUCLEOTIDE SEQUENCE [LARGE SCALE GENOMIC DNA]</scope>
    <source>
        <strain evidence="2 3">JCM 14546</strain>
    </source>
</reference>
<gene>
    <name evidence="2" type="ORF">GCM10009755_27090</name>
</gene>
<accession>A0ABN2TMB0</accession>
<dbReference type="Proteomes" id="UP001500755">
    <property type="component" value="Unassembled WGS sequence"/>
</dbReference>
<keyword evidence="3" id="KW-1185">Reference proteome</keyword>
<evidence type="ECO:0000313" key="3">
    <source>
        <dbReference type="Proteomes" id="UP001500755"/>
    </source>
</evidence>
<name>A0ABN2TMB0_9MICO</name>
<sequence>MSENDPGPFHEEKPDMHEEKFKDRESSGNSTLDKVNDALAEAMGPSDTVPGEPGGYVEDYSEEELAKVAEDHGDRRVRTENGGHITIERAD</sequence>